<dbReference type="GeneID" id="5968923"/>
<dbReference type="Proteomes" id="UP000001055">
    <property type="component" value="Unassembled WGS sequence"/>
</dbReference>
<dbReference type="InParanoid" id="Q0V3H5"/>
<dbReference type="RefSeq" id="XP_001792078.1">
    <property type="nucleotide sequence ID" value="XM_001792026.1"/>
</dbReference>
<feature type="transmembrane region" description="Helical" evidence="1">
    <location>
        <begin position="243"/>
        <end position="261"/>
    </location>
</feature>
<keyword evidence="1" id="KW-0472">Membrane</keyword>
<feature type="transmembrane region" description="Helical" evidence="1">
    <location>
        <begin position="20"/>
        <end position="45"/>
    </location>
</feature>
<dbReference type="AlphaFoldDB" id="Q0V3H5"/>
<reference evidence="3" key="1">
    <citation type="journal article" date="2007" name="Plant Cell">
        <title>Dothideomycete-plant interactions illuminated by genome sequencing and EST analysis of the wheat pathogen Stagonospora nodorum.</title>
        <authorList>
            <person name="Hane J.K."/>
            <person name="Lowe R.G."/>
            <person name="Solomon P.S."/>
            <person name="Tan K.C."/>
            <person name="Schoch C.L."/>
            <person name="Spatafora J.W."/>
            <person name="Crous P.W."/>
            <person name="Kodira C."/>
            <person name="Birren B.W."/>
            <person name="Galagan J.E."/>
            <person name="Torriani S.F."/>
            <person name="McDonald B.A."/>
            <person name="Oliver R.P."/>
        </authorList>
    </citation>
    <scope>NUCLEOTIDE SEQUENCE [LARGE SCALE GENOMIC DNA]</scope>
    <source>
        <strain evidence="3">SN15 / ATCC MYA-4574 / FGSC 10173</strain>
    </source>
</reference>
<feature type="transmembrane region" description="Helical" evidence="1">
    <location>
        <begin position="133"/>
        <end position="151"/>
    </location>
</feature>
<feature type="transmembrane region" description="Helical" evidence="1">
    <location>
        <begin position="79"/>
        <end position="96"/>
    </location>
</feature>
<proteinExistence type="predicted"/>
<dbReference type="EMBL" id="CH445326">
    <property type="protein sequence ID" value="EAT91088.2"/>
    <property type="molecule type" value="Genomic_DNA"/>
</dbReference>
<protein>
    <submittedName>
        <fullName evidence="2">Uncharacterized protein</fullName>
    </submittedName>
</protein>
<name>Q0V3H5_PHANO</name>
<accession>Q0V3H5</accession>
<gene>
    <name evidence="2" type="ORF">SNOG_01439</name>
</gene>
<keyword evidence="1" id="KW-1133">Transmembrane helix</keyword>
<organism evidence="2 3">
    <name type="scientific">Phaeosphaeria nodorum (strain SN15 / ATCC MYA-4574 / FGSC 10173)</name>
    <name type="common">Glume blotch fungus</name>
    <name type="synonym">Parastagonospora nodorum</name>
    <dbReference type="NCBI Taxonomy" id="321614"/>
    <lineage>
        <taxon>Eukaryota</taxon>
        <taxon>Fungi</taxon>
        <taxon>Dikarya</taxon>
        <taxon>Ascomycota</taxon>
        <taxon>Pezizomycotina</taxon>
        <taxon>Dothideomycetes</taxon>
        <taxon>Pleosporomycetidae</taxon>
        <taxon>Pleosporales</taxon>
        <taxon>Pleosporineae</taxon>
        <taxon>Phaeosphaeriaceae</taxon>
        <taxon>Parastagonospora</taxon>
    </lineage>
</organism>
<feature type="transmembrane region" description="Helical" evidence="1">
    <location>
        <begin position="102"/>
        <end position="121"/>
    </location>
</feature>
<dbReference type="VEuPathDB" id="FungiDB:JI435_014130"/>
<dbReference type="KEGG" id="pno:SNOG_01439"/>
<evidence type="ECO:0000256" key="1">
    <source>
        <dbReference type="SAM" id="Phobius"/>
    </source>
</evidence>
<evidence type="ECO:0000313" key="2">
    <source>
        <dbReference type="EMBL" id="EAT91088.2"/>
    </source>
</evidence>
<keyword evidence="1" id="KW-0812">Transmembrane</keyword>
<sequence>MLTDKTSRTGRALLRTRLIGLSWTSAILTLVYVAAQLILLVFVAVRSAVSKTSSRTVHEVSADWLSLLIPEFGKQCNDITAIYAVIVIAALLLIRPDRLWPKSFWVLQIVTLCALSLCMHLDQETWADGSNQGLLVAGLFVARTFVTALVVNTPGWDVSCMGTYEDWFVHPYVADSIRTQITGTAVDSNLQTLRRYFNQPYDRTMRIRTVLTRRSYIQVAEQFIRMMYLYRHLDSSSTAAYELVRLVAIAIGLQASHYTFLRYATRKAFKYDAKEGRIMAWYDPPQIKRHQGIIKLLSGEETSLGHNADDMVPEMNEAAEYMSEKGYVEEKIGYDAV</sequence>
<evidence type="ECO:0000313" key="3">
    <source>
        <dbReference type="Proteomes" id="UP000001055"/>
    </source>
</evidence>